<keyword evidence="6 7" id="KW-0819">tRNA processing</keyword>
<evidence type="ECO:0000313" key="8">
    <source>
        <dbReference type="EMBL" id="QNT71144.1"/>
    </source>
</evidence>
<dbReference type="GO" id="GO:0008176">
    <property type="term" value="F:tRNA (guanine(46)-N7)-methyltransferase activity"/>
    <property type="evidence" value="ECO:0007669"/>
    <property type="project" value="UniProtKB-UniRule"/>
</dbReference>
<reference evidence="8 9" key="1">
    <citation type="submission" date="2020-05" db="EMBL/GenBank/DDBJ databases">
        <title>Complete closed genome sequence of Defluviicoccus vanus.</title>
        <authorList>
            <person name="Bessarab I."/>
            <person name="Arumugam K."/>
            <person name="Maszenan A.M."/>
            <person name="Seviour R.J."/>
            <person name="Williams R.B."/>
        </authorList>
    </citation>
    <scope>NUCLEOTIDE SEQUENCE [LARGE SCALE GENOMIC DNA]</scope>
    <source>
        <strain evidence="8 9">Ben 114</strain>
    </source>
</reference>
<dbReference type="CDD" id="cd02440">
    <property type="entry name" value="AdoMet_MTases"/>
    <property type="match status" value="1"/>
</dbReference>
<gene>
    <name evidence="7 8" type="primary">trmB</name>
    <name evidence="8" type="ORF">HQ394_05420</name>
</gene>
<feature type="binding site" evidence="7">
    <location>
        <position position="69"/>
    </location>
    <ligand>
        <name>S-adenosyl-L-methionine</name>
        <dbReference type="ChEBI" id="CHEBI:59789"/>
    </ligand>
</feature>
<evidence type="ECO:0000256" key="5">
    <source>
        <dbReference type="ARBA" id="ARBA00022691"/>
    </source>
</evidence>
<dbReference type="PANTHER" id="PTHR23417">
    <property type="entry name" value="3-DEOXY-D-MANNO-OCTULOSONIC-ACID TRANSFERASE/TRNA GUANINE-N 7 - -METHYLTRANSFERASE"/>
    <property type="match status" value="1"/>
</dbReference>
<keyword evidence="4 7" id="KW-0808">Transferase</keyword>
<keyword evidence="9" id="KW-1185">Reference proteome</keyword>
<dbReference type="UniPathway" id="UPA00989"/>
<dbReference type="Pfam" id="PF02390">
    <property type="entry name" value="Methyltransf_4"/>
    <property type="match status" value="1"/>
</dbReference>
<dbReference type="NCBIfam" id="TIGR00091">
    <property type="entry name" value="tRNA (guanosine(46)-N7)-methyltransferase TrmB"/>
    <property type="match status" value="1"/>
</dbReference>
<evidence type="ECO:0000256" key="4">
    <source>
        <dbReference type="ARBA" id="ARBA00022679"/>
    </source>
</evidence>
<feature type="binding site" evidence="7">
    <location>
        <position position="44"/>
    </location>
    <ligand>
        <name>S-adenosyl-L-methionine</name>
        <dbReference type="ChEBI" id="CHEBI:59789"/>
    </ligand>
</feature>
<evidence type="ECO:0000256" key="7">
    <source>
        <dbReference type="HAMAP-Rule" id="MF_01057"/>
    </source>
</evidence>
<dbReference type="EC" id="2.1.1.33" evidence="7"/>
<comment type="catalytic activity">
    <reaction evidence="1 7">
        <text>guanosine(46) in tRNA + S-adenosyl-L-methionine = N(7)-methylguanosine(46) in tRNA + S-adenosyl-L-homocysteine</text>
        <dbReference type="Rhea" id="RHEA:42708"/>
        <dbReference type="Rhea" id="RHEA-COMP:10188"/>
        <dbReference type="Rhea" id="RHEA-COMP:10189"/>
        <dbReference type="ChEBI" id="CHEBI:57856"/>
        <dbReference type="ChEBI" id="CHEBI:59789"/>
        <dbReference type="ChEBI" id="CHEBI:74269"/>
        <dbReference type="ChEBI" id="CHEBI:74480"/>
        <dbReference type="EC" id="2.1.1.33"/>
    </reaction>
</comment>
<dbReference type="KEGG" id="dvn:HQ394_05420"/>
<dbReference type="Proteomes" id="UP000516369">
    <property type="component" value="Chromosome"/>
</dbReference>
<comment type="caution">
    <text evidence="7">Lacks conserved residue(s) required for the propagation of feature annotation.</text>
</comment>
<dbReference type="EMBL" id="CP053923">
    <property type="protein sequence ID" value="QNT71144.1"/>
    <property type="molecule type" value="Genomic_DNA"/>
</dbReference>
<organism evidence="8 9">
    <name type="scientific">Defluviicoccus vanus</name>
    <dbReference type="NCBI Taxonomy" id="111831"/>
    <lineage>
        <taxon>Bacteria</taxon>
        <taxon>Pseudomonadati</taxon>
        <taxon>Pseudomonadota</taxon>
        <taxon>Alphaproteobacteria</taxon>
        <taxon>Rhodospirillales</taxon>
        <taxon>Rhodospirillaceae</taxon>
        <taxon>Defluviicoccus</taxon>
    </lineage>
</organism>
<name>A0A7H1N608_9PROT</name>
<dbReference type="InterPro" id="IPR055361">
    <property type="entry name" value="tRNA_methyltr_TrmB_bact"/>
</dbReference>
<dbReference type="InterPro" id="IPR029063">
    <property type="entry name" value="SAM-dependent_MTases_sf"/>
</dbReference>
<evidence type="ECO:0000256" key="2">
    <source>
        <dbReference type="ARBA" id="ARBA00003015"/>
    </source>
</evidence>
<dbReference type="PROSITE" id="PS51625">
    <property type="entry name" value="SAM_MT_TRMB"/>
    <property type="match status" value="1"/>
</dbReference>
<comment type="similarity">
    <text evidence="7">Belongs to the class I-like SAM-binding methyltransferase superfamily. TrmB family.</text>
</comment>
<sequence>MRPWRSTLVDSLLPQLGISLPAGAPMPLDLAALFPRPMRAVWLEVGFGAGEHLIAQARAHPEVGYIGCEPFMNGVATVLAELDRQPADNIRLFTDDARLLIARLPEASLERVFVLFPDPWPKARHHRRRFISAVMVEQLGRIIAPGGELRIATDHMDYARWTLSHLCGAAAGSSPFQWTARRPEDWRRPPTDWIATRYQHKAEAAGASPVFLSFRRRRGAAATRKSLVPASGQEYIALQARL</sequence>
<keyword evidence="5 7" id="KW-0949">S-adenosyl-L-methionine</keyword>
<evidence type="ECO:0000256" key="3">
    <source>
        <dbReference type="ARBA" id="ARBA00022603"/>
    </source>
</evidence>
<comment type="pathway">
    <text evidence="7">tRNA modification; N(7)-methylguanine-tRNA biosynthesis.</text>
</comment>
<feature type="binding site" evidence="7">
    <location>
        <position position="154"/>
    </location>
    <ligand>
        <name>substrate</name>
    </ligand>
</feature>
<feature type="binding site" evidence="7">
    <location>
        <position position="122"/>
    </location>
    <ligand>
        <name>substrate</name>
    </ligand>
</feature>
<dbReference type="HAMAP" id="MF_01057">
    <property type="entry name" value="tRNA_methyltr_TrmB"/>
    <property type="match status" value="1"/>
</dbReference>
<proteinExistence type="inferred from homology"/>
<dbReference type="GO" id="GO:0043527">
    <property type="term" value="C:tRNA methyltransferase complex"/>
    <property type="evidence" value="ECO:0007669"/>
    <property type="project" value="TreeGrafter"/>
</dbReference>
<evidence type="ECO:0000256" key="1">
    <source>
        <dbReference type="ARBA" id="ARBA00000142"/>
    </source>
</evidence>
<protein>
    <recommendedName>
        <fullName evidence="7">tRNA (guanine-N(7)-)-methyltransferase</fullName>
        <ecNumber evidence="7">2.1.1.33</ecNumber>
    </recommendedName>
    <alternativeName>
        <fullName evidence="7">tRNA (guanine(46)-N(7))-methyltransferase</fullName>
    </alternativeName>
    <alternativeName>
        <fullName evidence="7">tRNA(m7G46)-methyltransferase</fullName>
    </alternativeName>
</protein>
<evidence type="ECO:0000256" key="6">
    <source>
        <dbReference type="ARBA" id="ARBA00022694"/>
    </source>
</evidence>
<dbReference type="Gene3D" id="3.40.50.150">
    <property type="entry name" value="Vaccinia Virus protein VP39"/>
    <property type="match status" value="1"/>
</dbReference>
<evidence type="ECO:0000313" key="9">
    <source>
        <dbReference type="Proteomes" id="UP000516369"/>
    </source>
</evidence>
<accession>A0A7H1N608</accession>
<comment type="function">
    <text evidence="2 7">Catalyzes the formation of N(7)-methylguanine at position 46 (m7G46) in tRNA.</text>
</comment>
<dbReference type="PANTHER" id="PTHR23417:SF14">
    <property type="entry name" value="PENTACOTRIPEPTIDE-REPEAT REGION OF PRORP DOMAIN-CONTAINING PROTEIN"/>
    <property type="match status" value="1"/>
</dbReference>
<feature type="binding site" evidence="7">
    <location>
        <position position="96"/>
    </location>
    <ligand>
        <name>S-adenosyl-L-methionine</name>
        <dbReference type="ChEBI" id="CHEBI:59789"/>
    </ligand>
</feature>
<feature type="binding site" evidence="7">
    <location>
        <position position="118"/>
    </location>
    <ligand>
        <name>S-adenosyl-L-methionine</name>
        <dbReference type="ChEBI" id="CHEBI:59789"/>
    </ligand>
</feature>
<keyword evidence="3 7" id="KW-0489">Methyltransferase</keyword>
<dbReference type="SUPFAM" id="SSF53335">
    <property type="entry name" value="S-adenosyl-L-methionine-dependent methyltransferases"/>
    <property type="match status" value="1"/>
</dbReference>
<dbReference type="AlphaFoldDB" id="A0A7H1N608"/>
<dbReference type="InterPro" id="IPR003358">
    <property type="entry name" value="tRNA_(Gua-N-7)_MeTrfase_Trmb"/>
</dbReference>